<dbReference type="GO" id="GO:0005737">
    <property type="term" value="C:cytoplasm"/>
    <property type="evidence" value="ECO:0007669"/>
    <property type="project" value="TreeGrafter"/>
</dbReference>
<dbReference type="FunFam" id="3.40.1090.10:FF:000003">
    <property type="entry name" value="Patatin-like phospholipase domain-containing protein 2"/>
    <property type="match status" value="1"/>
</dbReference>
<feature type="active site" description="Proton acceptor" evidence="4">
    <location>
        <position position="170"/>
    </location>
</feature>
<dbReference type="PROSITE" id="PS51635">
    <property type="entry name" value="PNPLA"/>
    <property type="match status" value="1"/>
</dbReference>
<protein>
    <recommendedName>
        <fullName evidence="1">triacylglycerol lipase</fullName>
        <ecNumber evidence="1">3.1.1.3</ecNumber>
    </recommendedName>
</protein>
<keyword evidence="5" id="KW-0812">Transmembrane</keyword>
<dbReference type="PANTHER" id="PTHR12406">
    <property type="entry name" value="CALCIUM-INDEPENDENT PHOSPHOLIPASE A2 IPLA2 -RELATED"/>
    <property type="match status" value="1"/>
</dbReference>
<dbReference type="AlphaFoldDB" id="A0A9N9WU99"/>
<evidence type="ECO:0000256" key="3">
    <source>
        <dbReference type="ARBA" id="ARBA00023098"/>
    </source>
</evidence>
<gene>
    <name evidence="7" type="ORF">CHIRRI_LOCUS7245</name>
</gene>
<reference evidence="7" key="2">
    <citation type="submission" date="2022-10" db="EMBL/GenBank/DDBJ databases">
        <authorList>
            <consortium name="ENA_rothamsted_submissions"/>
            <consortium name="culmorum"/>
            <person name="King R."/>
        </authorList>
    </citation>
    <scope>NUCLEOTIDE SEQUENCE</scope>
</reference>
<evidence type="ECO:0000256" key="5">
    <source>
        <dbReference type="SAM" id="Phobius"/>
    </source>
</evidence>
<dbReference type="EC" id="3.1.1.3" evidence="1"/>
<feature type="short sequence motif" description="DGA/G" evidence="4">
    <location>
        <begin position="170"/>
        <end position="172"/>
    </location>
</feature>
<dbReference type="EMBL" id="OU895878">
    <property type="protein sequence ID" value="CAG9804355.1"/>
    <property type="molecule type" value="Genomic_DNA"/>
</dbReference>
<dbReference type="GO" id="GO:0019433">
    <property type="term" value="P:triglyceride catabolic process"/>
    <property type="evidence" value="ECO:0007669"/>
    <property type="project" value="TreeGrafter"/>
</dbReference>
<accession>A0A9N9WU99</accession>
<dbReference type="OrthoDB" id="197155at2759"/>
<proteinExistence type="predicted"/>
<name>A0A9N9WU99_9DIPT</name>
<organism evidence="7 8">
    <name type="scientific">Chironomus riparius</name>
    <dbReference type="NCBI Taxonomy" id="315576"/>
    <lineage>
        <taxon>Eukaryota</taxon>
        <taxon>Metazoa</taxon>
        <taxon>Ecdysozoa</taxon>
        <taxon>Arthropoda</taxon>
        <taxon>Hexapoda</taxon>
        <taxon>Insecta</taxon>
        <taxon>Pterygota</taxon>
        <taxon>Neoptera</taxon>
        <taxon>Endopterygota</taxon>
        <taxon>Diptera</taxon>
        <taxon>Nematocera</taxon>
        <taxon>Chironomoidea</taxon>
        <taxon>Chironomidae</taxon>
        <taxon>Chironominae</taxon>
        <taxon>Chironomus</taxon>
    </lineage>
</organism>
<dbReference type="Pfam" id="PF01734">
    <property type="entry name" value="Patatin"/>
    <property type="match status" value="1"/>
</dbReference>
<keyword evidence="5" id="KW-1133">Transmembrane helix</keyword>
<feature type="active site" description="Nucleophile" evidence="4">
    <location>
        <position position="51"/>
    </location>
</feature>
<evidence type="ECO:0000256" key="2">
    <source>
        <dbReference type="ARBA" id="ARBA00022801"/>
    </source>
</evidence>
<feature type="domain" description="PNPLA" evidence="6">
    <location>
        <begin position="16"/>
        <end position="183"/>
    </location>
</feature>
<keyword evidence="3 4" id="KW-0443">Lipid metabolism</keyword>
<dbReference type="CDD" id="cd07218">
    <property type="entry name" value="Pat_iPLA2"/>
    <property type="match status" value="1"/>
</dbReference>
<keyword evidence="5" id="KW-0472">Membrane</keyword>
<evidence type="ECO:0000259" key="6">
    <source>
        <dbReference type="PROSITE" id="PS51635"/>
    </source>
</evidence>
<feature type="short sequence motif" description="GXGXXG" evidence="4">
    <location>
        <begin position="20"/>
        <end position="25"/>
    </location>
</feature>
<keyword evidence="2 4" id="KW-0378">Hydrolase</keyword>
<dbReference type="InterPro" id="IPR016035">
    <property type="entry name" value="Acyl_Trfase/lysoPLipase"/>
</dbReference>
<dbReference type="GO" id="GO:0055088">
    <property type="term" value="P:lipid homeostasis"/>
    <property type="evidence" value="ECO:0007669"/>
    <property type="project" value="TreeGrafter"/>
</dbReference>
<dbReference type="GO" id="GO:0005811">
    <property type="term" value="C:lipid droplet"/>
    <property type="evidence" value="ECO:0007669"/>
    <property type="project" value="TreeGrafter"/>
</dbReference>
<reference evidence="7" key="1">
    <citation type="submission" date="2022-01" db="EMBL/GenBank/DDBJ databases">
        <authorList>
            <person name="King R."/>
        </authorList>
    </citation>
    <scope>NUCLEOTIDE SEQUENCE</scope>
</reference>
<dbReference type="InterPro" id="IPR002641">
    <property type="entry name" value="PNPLA_dom"/>
</dbReference>
<dbReference type="InterPro" id="IPR033562">
    <property type="entry name" value="PLPL"/>
</dbReference>
<sequence>MKEATKELQEALKYNLSFAGCGFLGIYYVGVAVCFRKYAPHLLLQKISGASAGSLAACSLLLDMPLGEMTSDFFRIVNEARSHSLGPFSPSFDIQTCILEGMRKAMPEDAHLRVNGKLHISLTRVYDGKSIIVSQFNSREDLLQALLCACFIPGFSGILPPKFHGVRYMDGAFSDNLPLLDENTVTVSPFSGETDICPRDDSSQMFHLNLSNTSIELSKQNVYRFMRILFPPKPEILSNMCQQGFDDALHFLHRNNLISCTRCLAIQSTFVLSNSTPEHYDPECKMCTTSREKLMKEKKLPEQVIDAMAKYIEESNNGFVKWFKTPAVYLLKTIGMPASIPCDIVYATLTNFQCGKIERRKMKFCVRCIMKTHRQNTREYAKLIHDYERLLATAPTVQKTIWGLTKFFMENLHRLFIPRFGSSDNTNAEYDETLKSMYDKDPILKHFNHIENRKSIVSLVDSSEALESDFEIRGNMLSRRNSLSMISRRNSAIPQQSLMISSYHSSDVDTLDQVVNVAATNTLYSYYYTDETDKTMRFNKIVDVTECDEMFVQTHSERIANQMLQYDELDINMMLDNDDDYSDQVIDNLEHELAIIHPESVELLDDWKCAEIKVDEIVSDAMENEEKRLDLSSADSNASMESMDSFFKPEADQNGNNTEQILSDDIAFAMRRNNRDILTLTQAADD</sequence>
<feature type="short sequence motif" description="GXSXG" evidence="4">
    <location>
        <begin position="49"/>
        <end position="53"/>
    </location>
</feature>
<feature type="transmembrane region" description="Helical" evidence="5">
    <location>
        <begin position="16"/>
        <end position="35"/>
    </location>
</feature>
<evidence type="ECO:0000256" key="1">
    <source>
        <dbReference type="ARBA" id="ARBA00013279"/>
    </source>
</evidence>
<evidence type="ECO:0000313" key="7">
    <source>
        <dbReference type="EMBL" id="CAG9804355.1"/>
    </source>
</evidence>
<dbReference type="Gene3D" id="3.40.1090.10">
    <property type="entry name" value="Cytosolic phospholipase A2 catalytic domain"/>
    <property type="match status" value="2"/>
</dbReference>
<dbReference type="PANTHER" id="PTHR12406:SF41">
    <property type="entry name" value="BRUMMER, ISOFORM B-RELATED"/>
    <property type="match status" value="1"/>
</dbReference>
<dbReference type="GO" id="GO:0016020">
    <property type="term" value="C:membrane"/>
    <property type="evidence" value="ECO:0007669"/>
    <property type="project" value="TreeGrafter"/>
</dbReference>
<keyword evidence="4" id="KW-0442">Lipid degradation</keyword>
<dbReference type="GO" id="GO:0004806">
    <property type="term" value="F:triacylglycerol lipase activity"/>
    <property type="evidence" value="ECO:0007669"/>
    <property type="project" value="UniProtKB-EC"/>
</dbReference>
<dbReference type="SUPFAM" id="SSF52151">
    <property type="entry name" value="FabD/lysophospholipase-like"/>
    <property type="match status" value="1"/>
</dbReference>
<evidence type="ECO:0000256" key="4">
    <source>
        <dbReference type="PROSITE-ProRule" id="PRU01161"/>
    </source>
</evidence>
<keyword evidence="8" id="KW-1185">Reference proteome</keyword>
<evidence type="ECO:0000313" key="8">
    <source>
        <dbReference type="Proteomes" id="UP001153620"/>
    </source>
</evidence>
<dbReference type="FunFam" id="3.40.1090.10:FF:000017">
    <property type="entry name" value="Patatin-like phospholipase domain-containing protein 2"/>
    <property type="match status" value="1"/>
</dbReference>
<dbReference type="Proteomes" id="UP001153620">
    <property type="component" value="Chromosome 2"/>
</dbReference>